<evidence type="ECO:0000256" key="7">
    <source>
        <dbReference type="SAM" id="MobiDB-lite"/>
    </source>
</evidence>
<keyword evidence="5 8" id="KW-1133">Transmembrane helix</keyword>
<feature type="transmembrane region" description="Helical" evidence="8">
    <location>
        <begin position="94"/>
        <end position="113"/>
    </location>
</feature>
<feature type="region of interest" description="Disordered" evidence="7">
    <location>
        <begin position="1"/>
        <end position="56"/>
    </location>
</feature>
<keyword evidence="3" id="KW-1003">Cell membrane</keyword>
<comment type="subcellular location">
    <subcellularLocation>
        <location evidence="1">Cell membrane</location>
        <topology evidence="1">Multi-pass membrane protein</topology>
    </subcellularLocation>
</comment>
<evidence type="ECO:0000256" key="8">
    <source>
        <dbReference type="SAM" id="Phobius"/>
    </source>
</evidence>
<feature type="domain" description="VTT" evidence="9">
    <location>
        <begin position="105"/>
        <end position="225"/>
    </location>
</feature>
<evidence type="ECO:0000256" key="4">
    <source>
        <dbReference type="ARBA" id="ARBA00022692"/>
    </source>
</evidence>
<dbReference type="Pfam" id="PF09335">
    <property type="entry name" value="VTT_dom"/>
    <property type="match status" value="1"/>
</dbReference>
<feature type="transmembrane region" description="Helical" evidence="8">
    <location>
        <begin position="120"/>
        <end position="141"/>
    </location>
</feature>
<dbReference type="EMBL" id="LQQC01000014">
    <property type="protein sequence ID" value="KXZ57105.1"/>
    <property type="molecule type" value="Genomic_DNA"/>
</dbReference>
<feature type="transmembrane region" description="Helical" evidence="8">
    <location>
        <begin position="172"/>
        <end position="194"/>
    </location>
</feature>
<name>A0A150H516_9MICO</name>
<dbReference type="InterPro" id="IPR032816">
    <property type="entry name" value="VTT_dom"/>
</dbReference>
<keyword evidence="6 8" id="KW-0472">Membrane</keyword>
<evidence type="ECO:0000256" key="1">
    <source>
        <dbReference type="ARBA" id="ARBA00004651"/>
    </source>
</evidence>
<feature type="transmembrane region" description="Helical" evidence="8">
    <location>
        <begin position="206"/>
        <end position="229"/>
    </location>
</feature>
<gene>
    <name evidence="10" type="ORF">Bravens_02062</name>
</gene>
<keyword evidence="11" id="KW-1185">Reference proteome</keyword>
<dbReference type="PANTHER" id="PTHR42709">
    <property type="entry name" value="ALKALINE PHOSPHATASE LIKE PROTEIN"/>
    <property type="match status" value="1"/>
</dbReference>
<dbReference type="AlphaFoldDB" id="A0A150H516"/>
<comment type="caution">
    <text evidence="10">The sequence shown here is derived from an EMBL/GenBank/DDBJ whole genome shotgun (WGS) entry which is preliminary data.</text>
</comment>
<feature type="compositionally biased region" description="Basic and acidic residues" evidence="7">
    <location>
        <begin position="1"/>
        <end position="14"/>
    </location>
</feature>
<dbReference type="RefSeq" id="WP_062023200.1">
    <property type="nucleotide sequence ID" value="NZ_LQQC01000014.1"/>
</dbReference>
<feature type="compositionally biased region" description="Polar residues" evidence="7">
    <location>
        <begin position="28"/>
        <end position="43"/>
    </location>
</feature>
<keyword evidence="4 8" id="KW-0812">Transmembrane</keyword>
<dbReference type="PANTHER" id="PTHR42709:SF6">
    <property type="entry name" value="UNDECAPRENYL PHOSPHATE TRANSPORTER A"/>
    <property type="match status" value="1"/>
</dbReference>
<feature type="transmembrane region" description="Helical" evidence="8">
    <location>
        <begin position="241"/>
        <end position="258"/>
    </location>
</feature>
<feature type="transmembrane region" description="Helical" evidence="8">
    <location>
        <begin position="66"/>
        <end position="88"/>
    </location>
</feature>
<evidence type="ECO:0000256" key="5">
    <source>
        <dbReference type="ARBA" id="ARBA00022989"/>
    </source>
</evidence>
<dbReference type="Proteomes" id="UP000243589">
    <property type="component" value="Unassembled WGS sequence"/>
</dbReference>
<protein>
    <submittedName>
        <fullName evidence="10">SNARE associated Golgi protein</fullName>
    </submittedName>
</protein>
<evidence type="ECO:0000256" key="2">
    <source>
        <dbReference type="ARBA" id="ARBA00010792"/>
    </source>
</evidence>
<organism evidence="10 11">
    <name type="scientific">Brevibacterium ravenspurgense</name>
    <dbReference type="NCBI Taxonomy" id="479117"/>
    <lineage>
        <taxon>Bacteria</taxon>
        <taxon>Bacillati</taxon>
        <taxon>Actinomycetota</taxon>
        <taxon>Actinomycetes</taxon>
        <taxon>Micrococcales</taxon>
        <taxon>Brevibacteriaceae</taxon>
        <taxon>Brevibacterium</taxon>
    </lineage>
</organism>
<accession>A0A150H516</accession>
<dbReference type="InterPro" id="IPR051311">
    <property type="entry name" value="DedA_domain"/>
</dbReference>
<dbReference type="PATRIC" id="fig|479117.4.peg.2048"/>
<evidence type="ECO:0000313" key="11">
    <source>
        <dbReference type="Proteomes" id="UP000243589"/>
    </source>
</evidence>
<evidence type="ECO:0000256" key="6">
    <source>
        <dbReference type="ARBA" id="ARBA00023136"/>
    </source>
</evidence>
<reference evidence="10 11" key="1">
    <citation type="submission" date="2016-01" db="EMBL/GenBank/DDBJ databases">
        <title>Use of Whole Genome Sequencing to ascertain that Brevibacterium massiliense (Roux, Raoult 2009) is a later heterotypic synonym of Brevibacterium ravenspurgense (Mages 2008).</title>
        <authorList>
            <person name="Bernier A.-M."/>
            <person name="Burdz T."/>
            <person name="Huynh C."/>
            <person name="Pachecho A.L."/>
            <person name="Wiebe D."/>
            <person name="Bonner C."/>
            <person name="Bernard K."/>
        </authorList>
    </citation>
    <scope>NUCLEOTIDE SEQUENCE [LARGE SCALE GENOMIC DNA]</scope>
    <source>
        <strain evidence="10 11">CCUG56047</strain>
    </source>
</reference>
<evidence type="ECO:0000313" key="10">
    <source>
        <dbReference type="EMBL" id="KXZ57105.1"/>
    </source>
</evidence>
<comment type="similarity">
    <text evidence="2">Belongs to the DedA family.</text>
</comment>
<dbReference type="GO" id="GO:0005886">
    <property type="term" value="C:plasma membrane"/>
    <property type="evidence" value="ECO:0007669"/>
    <property type="project" value="UniProtKB-SubCell"/>
</dbReference>
<sequence length="273" mass="29682">MAHEERADDKHGDLPDDGAPGAGRGDAQNGSAHDTGADNSAGSSAEAEKPIPWPWGDRKPSKADKVLLGFIIGLPLFFLVIFPLRPFLIAKMPVLLSVITGAKTVIAGAGAFAKVEGYPLWFAILAGFIGAVKFDWLWWLAGRHWGENVVRLVANTPKAYRKAARIRDLPQWLLVVLVVFGRFPGVPGSLVWLVAGWSGMRFRTFISANIACALLVSTVSASLGWFIGQPAVDLLKLIDKYALWITLALIVGTVIWTSKKERDRAAKRKNSES</sequence>
<evidence type="ECO:0000259" key="9">
    <source>
        <dbReference type="Pfam" id="PF09335"/>
    </source>
</evidence>
<evidence type="ECO:0000256" key="3">
    <source>
        <dbReference type="ARBA" id="ARBA00022475"/>
    </source>
</evidence>
<proteinExistence type="inferred from homology"/>